<evidence type="ECO:0000256" key="2">
    <source>
        <dbReference type="ARBA" id="ARBA00022777"/>
    </source>
</evidence>
<dbReference type="PANTHER" id="PTHR45569:SF1">
    <property type="entry name" value="SENSOR PROTEIN KDPD"/>
    <property type="match status" value="1"/>
</dbReference>
<organism evidence="6 7">
    <name type="scientific">Streptomyces lucensis JCM 4490</name>
    <dbReference type="NCBI Taxonomy" id="1306176"/>
    <lineage>
        <taxon>Bacteria</taxon>
        <taxon>Bacillati</taxon>
        <taxon>Actinomycetota</taxon>
        <taxon>Actinomycetes</taxon>
        <taxon>Kitasatosporales</taxon>
        <taxon>Streptomycetaceae</taxon>
        <taxon>Streptomyces</taxon>
    </lineage>
</organism>
<evidence type="ECO:0000256" key="3">
    <source>
        <dbReference type="ARBA" id="ARBA00023012"/>
    </source>
</evidence>
<feature type="compositionally biased region" description="Gly residues" evidence="4">
    <location>
        <begin position="385"/>
        <end position="399"/>
    </location>
</feature>
<dbReference type="PANTHER" id="PTHR45569">
    <property type="entry name" value="SENSOR PROTEIN KDPD"/>
    <property type="match status" value="1"/>
</dbReference>
<feature type="domain" description="Signal transduction histidine kinase osmosensitive K+ channel sensor N-terminal" evidence="5">
    <location>
        <begin position="7"/>
        <end position="215"/>
    </location>
</feature>
<dbReference type="GO" id="GO:0000155">
    <property type="term" value="F:phosphorelay sensor kinase activity"/>
    <property type="evidence" value="ECO:0007669"/>
    <property type="project" value="InterPro"/>
</dbReference>
<name>A0A918MUR3_9ACTN</name>
<dbReference type="AlphaFoldDB" id="A0A918MUR3"/>
<feature type="region of interest" description="Disordered" evidence="4">
    <location>
        <begin position="355"/>
        <end position="399"/>
    </location>
</feature>
<keyword evidence="7" id="KW-1185">Reference proteome</keyword>
<evidence type="ECO:0000256" key="4">
    <source>
        <dbReference type="SAM" id="MobiDB-lite"/>
    </source>
</evidence>
<proteinExistence type="predicted"/>
<dbReference type="Gene3D" id="3.40.50.300">
    <property type="entry name" value="P-loop containing nucleotide triphosphate hydrolases"/>
    <property type="match status" value="1"/>
</dbReference>
<dbReference type="EMBL" id="BMUE01000013">
    <property type="protein sequence ID" value="GGW69083.1"/>
    <property type="molecule type" value="Genomic_DNA"/>
</dbReference>
<dbReference type="FunFam" id="3.40.50.300:FF:000483">
    <property type="entry name" value="Sensor histidine kinase KdpD"/>
    <property type="match status" value="1"/>
</dbReference>
<reference evidence="6" key="2">
    <citation type="submission" date="2020-09" db="EMBL/GenBank/DDBJ databases">
        <authorList>
            <person name="Sun Q."/>
            <person name="Ohkuma M."/>
        </authorList>
    </citation>
    <scope>NUCLEOTIDE SEQUENCE</scope>
    <source>
        <strain evidence="6">JCM 4490</strain>
    </source>
</reference>
<protein>
    <recommendedName>
        <fullName evidence="5">Signal transduction histidine kinase osmosensitive K+ channel sensor N-terminal domain-containing protein</fullName>
    </recommendedName>
</protein>
<evidence type="ECO:0000313" key="7">
    <source>
        <dbReference type="Proteomes" id="UP000620224"/>
    </source>
</evidence>
<reference evidence="6" key="1">
    <citation type="journal article" date="2014" name="Int. J. Syst. Evol. Microbiol.">
        <title>Complete genome sequence of Corynebacterium casei LMG S-19264T (=DSM 44701T), isolated from a smear-ripened cheese.</title>
        <authorList>
            <consortium name="US DOE Joint Genome Institute (JGI-PGF)"/>
            <person name="Walter F."/>
            <person name="Albersmeier A."/>
            <person name="Kalinowski J."/>
            <person name="Ruckert C."/>
        </authorList>
    </citation>
    <scope>NUCLEOTIDE SEQUENCE</scope>
    <source>
        <strain evidence="6">JCM 4490</strain>
    </source>
</reference>
<dbReference type="Proteomes" id="UP000620224">
    <property type="component" value="Unassembled WGS sequence"/>
</dbReference>
<sequence length="399" mass="42738">MSDVRPGRLKVYLGAAPGVGKTYRMLDEGRRRASRGADVVVGFVECHGRLHTEGMTDGLEVVPRTSCTYRGGGFQEMDLAAVLARRPQVAIVDECAHSNVPGDGRNPKRWQDIEELLAAGVDVITAVNIQHLESLNDVVEKITHVPQHETVPDEVVRRAWQIELVDMPPEGLRRRMAHGNIYAPEKIDAALANYFRPGNLTALRQLALLWVADRVDEALQEYRSQHGIGGVRETRERVVVALTGGPEGDTLVRRAARIAARSAGGDLLAVHVARSDGLAGGVSAASLARQRRLVEDLGLVAGFVDLAVLPLVVAATLNATEAFRAASATHPPDEDTTGHIVLVGLGKIGTRVLAPTVHRRPPGRGDRTRPARAGRRARPRTGRGRAPGAGGALGARGVP</sequence>
<gene>
    <name evidence="6" type="ORF">GCM10010503_52860</name>
</gene>
<keyword evidence="1" id="KW-0808">Transferase</keyword>
<dbReference type="GO" id="GO:0005886">
    <property type="term" value="C:plasma membrane"/>
    <property type="evidence" value="ECO:0007669"/>
    <property type="project" value="TreeGrafter"/>
</dbReference>
<evidence type="ECO:0000256" key="1">
    <source>
        <dbReference type="ARBA" id="ARBA00022679"/>
    </source>
</evidence>
<dbReference type="InterPro" id="IPR003852">
    <property type="entry name" value="Sig_transdc_His_kinase_KdpD_N"/>
</dbReference>
<dbReference type="InterPro" id="IPR027417">
    <property type="entry name" value="P-loop_NTPase"/>
</dbReference>
<evidence type="ECO:0000313" key="6">
    <source>
        <dbReference type="EMBL" id="GGW69083.1"/>
    </source>
</evidence>
<feature type="compositionally biased region" description="Basic residues" evidence="4">
    <location>
        <begin position="370"/>
        <end position="383"/>
    </location>
</feature>
<dbReference type="InterPro" id="IPR052023">
    <property type="entry name" value="Histidine_kinase_KdpD"/>
</dbReference>
<evidence type="ECO:0000259" key="5">
    <source>
        <dbReference type="Pfam" id="PF02702"/>
    </source>
</evidence>
<keyword evidence="3" id="KW-0902">Two-component regulatory system</keyword>
<dbReference type="Pfam" id="PF02702">
    <property type="entry name" value="KdpD"/>
    <property type="match status" value="1"/>
</dbReference>
<accession>A0A918MUR3</accession>
<dbReference type="GO" id="GO:0005737">
    <property type="term" value="C:cytoplasm"/>
    <property type="evidence" value="ECO:0007669"/>
    <property type="project" value="UniProtKB-ARBA"/>
</dbReference>
<keyword evidence="2" id="KW-0418">Kinase</keyword>
<comment type="caution">
    <text evidence="6">The sequence shown here is derived from an EMBL/GenBank/DDBJ whole genome shotgun (WGS) entry which is preliminary data.</text>
</comment>